<feature type="transmembrane region" description="Helical" evidence="1">
    <location>
        <begin position="224"/>
        <end position="244"/>
    </location>
</feature>
<keyword evidence="1" id="KW-0472">Membrane</keyword>
<sequence>MRVRDLADATPARRDRYVDFLRAFAIVMVVIGHWLAVMITFRDGRLGGEHALAVLPWTHWLTWLFQVMGIFFLVGGYANAASWTSAQRRGDGYADWLGSRTERLLRPTTVFIVVGVAVAAAARLAGVNPELVRLAAWVVAISLWFLAVYLVVVALTPVMLDAHRRWGLAVPAALTVIAAGFDALRLSTGVGYLGAANFLLVWLILPQLGFAWRDGTLTRTPARPWWLFLGGSAALVALTTVGPYPVSMVGVPGAEVQNTSPPTLALLALAVAQTGLFLLLAGFLRPWLRRRRVWMAVIAVNGGIMTLFLWHMVPVLVAALALYPTGIMPQPEIGSANWFAWRPVWGAACALLLGILVAVFARFERPRGRATTATRPGRTADRGATRLAIVLVLIGTAATCVGIIQLTVGGFQGEGPAGVPLSALLCYLAGLVAFRAARRARADTG</sequence>
<feature type="transmembrane region" description="Helical" evidence="1">
    <location>
        <begin position="104"/>
        <end position="122"/>
    </location>
</feature>
<feature type="domain" description="Acyltransferase 3" evidence="2">
    <location>
        <begin position="16"/>
        <end position="360"/>
    </location>
</feature>
<dbReference type="GO" id="GO:0016746">
    <property type="term" value="F:acyltransferase activity"/>
    <property type="evidence" value="ECO:0007669"/>
    <property type="project" value="UniProtKB-KW"/>
</dbReference>
<feature type="transmembrane region" description="Helical" evidence="1">
    <location>
        <begin position="61"/>
        <end position="83"/>
    </location>
</feature>
<keyword evidence="4" id="KW-1185">Reference proteome</keyword>
<evidence type="ECO:0000259" key="2">
    <source>
        <dbReference type="Pfam" id="PF01757"/>
    </source>
</evidence>
<keyword evidence="1" id="KW-0812">Transmembrane</keyword>
<reference evidence="3 4" key="1">
    <citation type="submission" date="2022-05" db="EMBL/GenBank/DDBJ databases">
        <title>Streptomyces sp. nov. RY43-2 isolated from soil of a peat swamp forest.</title>
        <authorList>
            <person name="Kanchanasin P."/>
            <person name="Tanasupawat S."/>
            <person name="Phongsopitanun W."/>
        </authorList>
    </citation>
    <scope>NUCLEOTIDE SEQUENCE [LARGE SCALE GENOMIC DNA]</scope>
    <source>
        <strain evidence="3 4">RY43-2</strain>
    </source>
</reference>
<dbReference type="Proteomes" id="UP001523219">
    <property type="component" value="Unassembled WGS sequence"/>
</dbReference>
<feature type="transmembrane region" description="Helical" evidence="1">
    <location>
        <begin position="20"/>
        <end position="41"/>
    </location>
</feature>
<evidence type="ECO:0000313" key="4">
    <source>
        <dbReference type="Proteomes" id="UP001523219"/>
    </source>
</evidence>
<gene>
    <name evidence="3" type="ORF">NGF19_27195</name>
</gene>
<dbReference type="InterPro" id="IPR002656">
    <property type="entry name" value="Acyl_transf_3_dom"/>
</dbReference>
<keyword evidence="3" id="KW-0012">Acyltransferase</keyword>
<feature type="transmembrane region" description="Helical" evidence="1">
    <location>
        <begin position="190"/>
        <end position="212"/>
    </location>
</feature>
<organism evidence="3 4">
    <name type="scientific">Streptomyces macrolidinus</name>
    <dbReference type="NCBI Taxonomy" id="2952607"/>
    <lineage>
        <taxon>Bacteria</taxon>
        <taxon>Bacillati</taxon>
        <taxon>Actinomycetota</taxon>
        <taxon>Actinomycetes</taxon>
        <taxon>Kitasatosporales</taxon>
        <taxon>Streptomycetaceae</taxon>
        <taxon>Streptomyces</taxon>
    </lineage>
</organism>
<proteinExistence type="predicted"/>
<protein>
    <submittedName>
        <fullName evidence="3">Acyltransferase</fullName>
    </submittedName>
</protein>
<feature type="transmembrane region" description="Helical" evidence="1">
    <location>
        <begin position="296"/>
        <end position="323"/>
    </location>
</feature>
<name>A0ABT0ZLF9_9ACTN</name>
<dbReference type="EMBL" id="JAMWMR010000035">
    <property type="protein sequence ID" value="MCN9244423.1"/>
    <property type="molecule type" value="Genomic_DNA"/>
</dbReference>
<feature type="transmembrane region" description="Helical" evidence="1">
    <location>
        <begin position="384"/>
        <end position="406"/>
    </location>
</feature>
<feature type="transmembrane region" description="Helical" evidence="1">
    <location>
        <begin position="343"/>
        <end position="363"/>
    </location>
</feature>
<feature type="transmembrane region" description="Helical" evidence="1">
    <location>
        <begin position="134"/>
        <end position="154"/>
    </location>
</feature>
<feature type="transmembrane region" description="Helical" evidence="1">
    <location>
        <begin position="166"/>
        <end position="184"/>
    </location>
</feature>
<dbReference type="Pfam" id="PF01757">
    <property type="entry name" value="Acyl_transf_3"/>
    <property type="match status" value="1"/>
</dbReference>
<keyword evidence="1" id="KW-1133">Transmembrane helix</keyword>
<dbReference type="RefSeq" id="WP_252428209.1">
    <property type="nucleotide sequence ID" value="NZ_JAMWMR010000035.1"/>
</dbReference>
<evidence type="ECO:0000256" key="1">
    <source>
        <dbReference type="SAM" id="Phobius"/>
    </source>
</evidence>
<feature type="transmembrane region" description="Helical" evidence="1">
    <location>
        <begin position="264"/>
        <end position="284"/>
    </location>
</feature>
<feature type="transmembrane region" description="Helical" evidence="1">
    <location>
        <begin position="418"/>
        <end position="437"/>
    </location>
</feature>
<accession>A0ABT0ZLF9</accession>
<keyword evidence="3" id="KW-0808">Transferase</keyword>
<evidence type="ECO:0000313" key="3">
    <source>
        <dbReference type="EMBL" id="MCN9244423.1"/>
    </source>
</evidence>
<comment type="caution">
    <text evidence="3">The sequence shown here is derived from an EMBL/GenBank/DDBJ whole genome shotgun (WGS) entry which is preliminary data.</text>
</comment>